<proteinExistence type="predicted"/>
<dbReference type="RefSeq" id="WP_144228672.1">
    <property type="nucleotide sequence ID" value="NZ_CBCRVV010000003.1"/>
</dbReference>
<comment type="caution">
    <text evidence="1">The sequence shown here is derived from an EMBL/GenBank/DDBJ whole genome shotgun (WGS) entry which is preliminary data.</text>
</comment>
<evidence type="ECO:0008006" key="3">
    <source>
        <dbReference type="Google" id="ProtNLM"/>
    </source>
</evidence>
<dbReference type="EMBL" id="VMBG01000001">
    <property type="protein sequence ID" value="TSJ78331.1"/>
    <property type="molecule type" value="Genomic_DNA"/>
</dbReference>
<organism evidence="1 2">
    <name type="scientific">Rariglobus hedericola</name>
    <dbReference type="NCBI Taxonomy" id="2597822"/>
    <lineage>
        <taxon>Bacteria</taxon>
        <taxon>Pseudomonadati</taxon>
        <taxon>Verrucomicrobiota</taxon>
        <taxon>Opitutia</taxon>
        <taxon>Opitutales</taxon>
        <taxon>Opitutaceae</taxon>
        <taxon>Rariglobus</taxon>
    </lineage>
</organism>
<reference evidence="1 2" key="1">
    <citation type="submission" date="2019-07" db="EMBL/GenBank/DDBJ databases">
        <title>Description of 53C-WASEF.</title>
        <authorList>
            <person name="Pitt A."/>
            <person name="Hahn M.W."/>
        </authorList>
    </citation>
    <scope>NUCLEOTIDE SEQUENCE [LARGE SCALE GENOMIC DNA]</scope>
    <source>
        <strain evidence="1 2">53C-WASEF</strain>
    </source>
</reference>
<dbReference type="InterPro" id="IPR009367">
    <property type="entry name" value="Elm1-like"/>
</dbReference>
<evidence type="ECO:0000313" key="1">
    <source>
        <dbReference type="EMBL" id="TSJ78331.1"/>
    </source>
</evidence>
<protein>
    <recommendedName>
        <fullName evidence="3">Nucleoside-diphosphate sugar epimerase</fullName>
    </recommendedName>
</protein>
<name>A0A556QNX0_9BACT</name>
<gene>
    <name evidence="1" type="ORF">FPL22_03220</name>
</gene>
<keyword evidence="2" id="KW-1185">Reference proteome</keyword>
<accession>A0A556QNX0</accession>
<sequence length="304" mass="32930">MNPRALTSIRILSDGRPGHENQSAGLAEALRRRTGANVELVRFPVGAGFWTKRKLACAHPTSGDAPQLVIGTGHGTHFSLLAAARRFGAKSVVIMRPSLPSWLFDLCLVPRHDLAKPADHGRVVTTRGALNRISEDAPLKTNTGVILIGGPSKHHGWNGDPLPQAIEEIVRSRPDLAWTVGDSRRTPENFITQIATPGVTRVPHQQTQPGWLPATLSAAREVWVTEDSVSMIFEALTAGARVGVLPLPVKNPAARTVKAVNDLLADGYVRTLDAWRKAPEAWGAAPALHETARCADLIINRFFR</sequence>
<dbReference type="AlphaFoldDB" id="A0A556QNX0"/>
<dbReference type="OrthoDB" id="1865at2"/>
<dbReference type="Proteomes" id="UP000315648">
    <property type="component" value="Unassembled WGS sequence"/>
</dbReference>
<dbReference type="Pfam" id="PF06258">
    <property type="entry name" value="Mito_fiss_Elm1"/>
    <property type="match status" value="1"/>
</dbReference>
<evidence type="ECO:0000313" key="2">
    <source>
        <dbReference type="Proteomes" id="UP000315648"/>
    </source>
</evidence>